<evidence type="ECO:0000256" key="1">
    <source>
        <dbReference type="SAM" id="Phobius"/>
    </source>
</evidence>
<protein>
    <submittedName>
        <fullName evidence="2">Uncharacterized protein</fullName>
    </submittedName>
</protein>
<keyword evidence="1" id="KW-0812">Transmembrane</keyword>
<reference evidence="2 3" key="1">
    <citation type="submission" date="2016-11" db="EMBL/GenBank/DDBJ databases">
        <authorList>
            <person name="Jaros S."/>
            <person name="Januszkiewicz K."/>
            <person name="Wedrychowicz H."/>
        </authorList>
    </citation>
    <scope>NUCLEOTIDE SEQUENCE [LARGE SCALE GENOMIC DNA]</scope>
    <source>
        <strain evidence="2 3">CGMCC 1.10681</strain>
    </source>
</reference>
<dbReference type="OrthoDB" id="2440603at2"/>
<dbReference type="RefSeq" id="WP_073198790.1">
    <property type="nucleotide sequence ID" value="NZ_FRCZ01000001.1"/>
</dbReference>
<name>A0A1M7IWZ4_9BACI</name>
<organism evidence="2 3">
    <name type="scientific">Gracilibacillus kekensis</name>
    <dbReference type="NCBI Taxonomy" id="1027249"/>
    <lineage>
        <taxon>Bacteria</taxon>
        <taxon>Bacillati</taxon>
        <taxon>Bacillota</taxon>
        <taxon>Bacilli</taxon>
        <taxon>Bacillales</taxon>
        <taxon>Bacillaceae</taxon>
        <taxon>Gracilibacillus</taxon>
    </lineage>
</organism>
<dbReference type="AlphaFoldDB" id="A0A1M7IWZ4"/>
<sequence length="105" mass="11709">MLLIIVAVLLFFSSAIWLGVPIFLIGNAVSKIVGNLVVVHLFIALSVGFLFSLFLVPINIEVAQKIASIKQIRLWKAFVRIQVGWLIVVAVLFEFIVLAIIFMEL</sequence>
<keyword evidence="3" id="KW-1185">Reference proteome</keyword>
<evidence type="ECO:0000313" key="3">
    <source>
        <dbReference type="Proteomes" id="UP000184184"/>
    </source>
</evidence>
<feature type="transmembrane region" description="Helical" evidence="1">
    <location>
        <begin position="40"/>
        <end position="62"/>
    </location>
</feature>
<feature type="transmembrane region" description="Helical" evidence="1">
    <location>
        <begin position="83"/>
        <end position="103"/>
    </location>
</feature>
<dbReference type="EMBL" id="FRCZ01000001">
    <property type="protein sequence ID" value="SHM45324.1"/>
    <property type="molecule type" value="Genomic_DNA"/>
</dbReference>
<gene>
    <name evidence="2" type="ORF">SAMN05216179_0182</name>
</gene>
<accession>A0A1M7IWZ4</accession>
<proteinExistence type="predicted"/>
<keyword evidence="1" id="KW-1133">Transmembrane helix</keyword>
<keyword evidence="1" id="KW-0472">Membrane</keyword>
<dbReference type="STRING" id="1027249.SAMN05216179_0182"/>
<dbReference type="Proteomes" id="UP000184184">
    <property type="component" value="Unassembled WGS sequence"/>
</dbReference>
<evidence type="ECO:0000313" key="2">
    <source>
        <dbReference type="EMBL" id="SHM45324.1"/>
    </source>
</evidence>